<feature type="domain" description="CAAX prenyl protease 2/Lysostaphin resistance protein A-like" evidence="2">
    <location>
        <begin position="107"/>
        <end position="192"/>
    </location>
</feature>
<feature type="transmembrane region" description="Helical" evidence="1">
    <location>
        <begin position="98"/>
        <end position="120"/>
    </location>
</feature>
<comment type="caution">
    <text evidence="3">The sequence shown here is derived from an EMBL/GenBank/DDBJ whole genome shotgun (WGS) entry which is preliminary data.</text>
</comment>
<reference evidence="3" key="1">
    <citation type="submission" date="2021-11" db="EMBL/GenBank/DDBJ databases">
        <title>Streptomyces corallinus and Kineosporia corallina sp. nov., two new coral-derived marine actinobacteria.</title>
        <authorList>
            <person name="Buangrab K."/>
            <person name="Sutthacheep M."/>
            <person name="Yeemin T."/>
            <person name="Harunari E."/>
            <person name="Igarashi Y."/>
            <person name="Sripreechasak P."/>
            <person name="Kanchanasin P."/>
            <person name="Tanasupawat S."/>
            <person name="Phongsopitanun W."/>
        </authorList>
    </citation>
    <scope>NUCLEOTIDE SEQUENCE</scope>
    <source>
        <strain evidence="3">JCM 31032</strain>
    </source>
</reference>
<dbReference type="GO" id="GO:0080120">
    <property type="term" value="P:CAAX-box protein maturation"/>
    <property type="evidence" value="ECO:0007669"/>
    <property type="project" value="UniProtKB-ARBA"/>
</dbReference>
<evidence type="ECO:0000313" key="4">
    <source>
        <dbReference type="Proteomes" id="UP001138997"/>
    </source>
</evidence>
<gene>
    <name evidence="3" type="ORF">LR394_39815</name>
</gene>
<evidence type="ECO:0000313" key="3">
    <source>
        <dbReference type="EMBL" id="MCD5317060.1"/>
    </source>
</evidence>
<dbReference type="InterPro" id="IPR003675">
    <property type="entry name" value="Rce1/LyrA-like_dom"/>
</dbReference>
<dbReference type="Proteomes" id="UP001138997">
    <property type="component" value="Unassembled WGS sequence"/>
</dbReference>
<feature type="transmembrane region" description="Helical" evidence="1">
    <location>
        <begin position="64"/>
        <end position="86"/>
    </location>
</feature>
<feature type="transmembrane region" description="Helical" evidence="1">
    <location>
        <begin position="180"/>
        <end position="202"/>
    </location>
</feature>
<keyword evidence="1" id="KW-0472">Membrane</keyword>
<dbReference type="InterPro" id="IPR052710">
    <property type="entry name" value="CAAX_protease"/>
</dbReference>
<dbReference type="AlphaFoldDB" id="A0A9X1NMX5"/>
<accession>A0A9X1NMX5</accession>
<keyword evidence="3" id="KW-0378">Hydrolase</keyword>
<proteinExistence type="predicted"/>
<keyword evidence="3" id="KW-0482">Metalloprotease</keyword>
<feature type="transmembrane region" description="Helical" evidence="1">
    <location>
        <begin position="20"/>
        <end position="44"/>
    </location>
</feature>
<dbReference type="RefSeq" id="WP_231449912.1">
    <property type="nucleotide sequence ID" value="NZ_JAJOMB010000040.1"/>
</dbReference>
<dbReference type="PANTHER" id="PTHR36435">
    <property type="entry name" value="SLR1288 PROTEIN"/>
    <property type="match status" value="1"/>
</dbReference>
<sequence length="203" mass="20909">MVAMVAGGLWLVSIPADQQVYAGIAAFVVSGAVGLAGFAAAFVIRIRNLAAFGFRRVSRKWLAIGVGAGVLAYLLNVVVAVAYDAIFGNDTPQAGYQAAANGGALALIVTLLAGAVLTPFGEELMFRGVIANALNRYGAAISVLVSSGLFALAHGINIILPVAFVVGVISAILFRKTASIWPSFLVHAVYNGITSIMFVVLLG</sequence>
<evidence type="ECO:0000259" key="2">
    <source>
        <dbReference type="Pfam" id="PF02517"/>
    </source>
</evidence>
<dbReference type="GO" id="GO:0008237">
    <property type="term" value="F:metallopeptidase activity"/>
    <property type="evidence" value="ECO:0007669"/>
    <property type="project" value="UniProtKB-KW"/>
</dbReference>
<keyword evidence="4" id="KW-1185">Reference proteome</keyword>
<name>A0A9X1NMX5_9ACTN</name>
<feature type="transmembrane region" description="Helical" evidence="1">
    <location>
        <begin position="141"/>
        <end position="174"/>
    </location>
</feature>
<dbReference type="EMBL" id="JAJOMB010000040">
    <property type="protein sequence ID" value="MCD5317060.1"/>
    <property type="molecule type" value="Genomic_DNA"/>
</dbReference>
<evidence type="ECO:0000256" key="1">
    <source>
        <dbReference type="SAM" id="Phobius"/>
    </source>
</evidence>
<dbReference type="Pfam" id="PF02517">
    <property type="entry name" value="Rce1-like"/>
    <property type="match status" value="1"/>
</dbReference>
<dbReference type="GO" id="GO:0004175">
    <property type="term" value="F:endopeptidase activity"/>
    <property type="evidence" value="ECO:0007669"/>
    <property type="project" value="UniProtKB-ARBA"/>
</dbReference>
<keyword evidence="1" id="KW-0812">Transmembrane</keyword>
<keyword evidence="1" id="KW-1133">Transmembrane helix</keyword>
<organism evidence="3 4">
    <name type="scientific">Kineosporia babensis</name>
    <dbReference type="NCBI Taxonomy" id="499548"/>
    <lineage>
        <taxon>Bacteria</taxon>
        <taxon>Bacillati</taxon>
        <taxon>Actinomycetota</taxon>
        <taxon>Actinomycetes</taxon>
        <taxon>Kineosporiales</taxon>
        <taxon>Kineosporiaceae</taxon>
        <taxon>Kineosporia</taxon>
    </lineage>
</organism>
<keyword evidence="3" id="KW-0645">Protease</keyword>
<dbReference type="PANTHER" id="PTHR36435:SF1">
    <property type="entry name" value="CAAX AMINO TERMINAL PROTEASE FAMILY PROTEIN"/>
    <property type="match status" value="1"/>
</dbReference>
<protein>
    <submittedName>
        <fullName evidence="3">CPBP family intramembrane metalloprotease</fullName>
    </submittedName>
</protein>